<evidence type="ECO:0000313" key="2">
    <source>
        <dbReference type="EMBL" id="CAD8063430.1"/>
    </source>
</evidence>
<feature type="transmembrane region" description="Helical" evidence="1">
    <location>
        <begin position="32"/>
        <end position="53"/>
    </location>
</feature>
<keyword evidence="1" id="KW-0472">Membrane</keyword>
<evidence type="ECO:0000256" key="1">
    <source>
        <dbReference type="SAM" id="Phobius"/>
    </source>
</evidence>
<name>A0A8S1L5V5_9CILI</name>
<keyword evidence="3" id="KW-1185">Reference proteome</keyword>
<dbReference type="GO" id="GO:0007131">
    <property type="term" value="P:reciprocal meiotic recombination"/>
    <property type="evidence" value="ECO:0007669"/>
    <property type="project" value="TreeGrafter"/>
</dbReference>
<dbReference type="PANTHER" id="PTHR31398">
    <property type="entry name" value="MEIOTIC NUCLEAR DIVISION PROTEIN 1 HOMOLOG"/>
    <property type="match status" value="1"/>
</dbReference>
<proteinExistence type="predicted"/>
<reference evidence="2" key="1">
    <citation type="submission" date="2021-01" db="EMBL/GenBank/DDBJ databases">
        <authorList>
            <consortium name="Genoscope - CEA"/>
            <person name="William W."/>
        </authorList>
    </citation>
    <scope>NUCLEOTIDE SEQUENCE</scope>
</reference>
<evidence type="ECO:0000313" key="3">
    <source>
        <dbReference type="Proteomes" id="UP000692954"/>
    </source>
</evidence>
<evidence type="ECO:0008006" key="4">
    <source>
        <dbReference type="Google" id="ProtNLM"/>
    </source>
</evidence>
<organism evidence="2 3">
    <name type="scientific">Paramecium sonneborni</name>
    <dbReference type="NCBI Taxonomy" id="65129"/>
    <lineage>
        <taxon>Eukaryota</taxon>
        <taxon>Sar</taxon>
        <taxon>Alveolata</taxon>
        <taxon>Ciliophora</taxon>
        <taxon>Intramacronucleata</taxon>
        <taxon>Oligohymenophorea</taxon>
        <taxon>Peniculida</taxon>
        <taxon>Parameciidae</taxon>
        <taxon>Paramecium</taxon>
    </lineage>
</organism>
<dbReference type="EMBL" id="CAJJDN010000017">
    <property type="protein sequence ID" value="CAD8063430.1"/>
    <property type="molecule type" value="Genomic_DNA"/>
</dbReference>
<dbReference type="GO" id="GO:0005634">
    <property type="term" value="C:nucleus"/>
    <property type="evidence" value="ECO:0007669"/>
    <property type="project" value="TreeGrafter"/>
</dbReference>
<dbReference type="OrthoDB" id="289047at2759"/>
<keyword evidence="1" id="KW-0812">Transmembrane</keyword>
<dbReference type="Proteomes" id="UP000692954">
    <property type="component" value="Unassembled WGS sequence"/>
</dbReference>
<accession>A0A8S1L5V5</accession>
<dbReference type="PANTHER" id="PTHR31398:SF0">
    <property type="entry name" value="MEIOTIC NUCLEAR DIVISION PROTEIN 1 HOMOLOG"/>
    <property type="match status" value="1"/>
</dbReference>
<dbReference type="AlphaFoldDB" id="A0A8S1L5V5"/>
<protein>
    <recommendedName>
        <fullName evidence="4">Transmembrane protein</fullName>
    </recommendedName>
</protein>
<gene>
    <name evidence="2" type="ORF">PSON_ATCC_30995.1.T0170405</name>
</gene>
<comment type="caution">
    <text evidence="2">The sequence shown here is derived from an EMBL/GenBank/DDBJ whole genome shotgun (WGS) entry which is preliminary data.</text>
</comment>
<keyword evidence="1" id="KW-1133">Transmembrane helix</keyword>
<sequence>MNYISSSFKKLDIFGQEIRFLANGQSAYRTKIGAFMTLILFSILAYSSNSFILDMNRGKNAVLNSKDAIISAQEGYTFDPTELLFAVGLVDQMGQPIKNDNNRIFTISFYYCSKQYGETNCVNIPSIICGNLNSNMSLIEIPKKYLDITYCIDEQYLKENPNIRIQGSPKLENFTQIGALVQRCQNNTYNQNCAPIDEIDRYITNSNLYYSYSFHYFNKEQNNSPYEKAQSIDSTPIFNKVGKYIRIYFKYSQSFIEYNPFYFFPQVEKLEGIEYENTAIDSTLNYEDNNNIALFELNLDAKKKVHFITYQTLMDVAAKIGGLFTILRVIFDIILYPFQLLSYRLYLTNSLIKQQNHLINNNNKSNFKNELNFYKLITSSASRQFYQTQSIMINQFLDITEILINPLRITRKMEDLQGSIKKVDILNSRNRNVPSELEDQVYDNNNGFVSFKFLSHLSINEEIKLGSETNIKIPQLRRN</sequence>